<gene>
    <name evidence="1" type="ORF">COO20_10250</name>
</gene>
<protein>
    <recommendedName>
        <fullName evidence="3">Sulfotransferase family protein</fullName>
    </recommendedName>
</protein>
<sequence>MLPPSPQYLFHHIPKCGGNSLRIAFAQWFLITYDYRERSHRHLEAQTPADFAQNRLDRTELRDHHLLCGHFDTEGAYLWQRYPAVYGDQTRLITFLRHPLERAISHYFYGRKTGRLPIKENSLEEFLLACQNPMAKLLSPAPENAGQILAPYWFVGTLENIDADLNEFARRLHRAPPVAQSYHVNQTSRPPYDLSPEILAVFRANNAMDFALFERAAGR</sequence>
<evidence type="ECO:0000313" key="2">
    <source>
        <dbReference type="Proteomes" id="UP000233597"/>
    </source>
</evidence>
<dbReference type="AlphaFoldDB" id="A0A2N3KVB9"/>
<dbReference type="Proteomes" id="UP000233597">
    <property type="component" value="Unassembled WGS sequence"/>
</dbReference>
<name>A0A2N3KVB9_9PROT</name>
<dbReference type="SUPFAM" id="SSF52540">
    <property type="entry name" value="P-loop containing nucleoside triphosphate hydrolases"/>
    <property type="match status" value="1"/>
</dbReference>
<proteinExistence type="predicted"/>
<evidence type="ECO:0000313" key="1">
    <source>
        <dbReference type="EMBL" id="PKR54494.1"/>
    </source>
</evidence>
<dbReference type="EMBL" id="NWTK01000005">
    <property type="protein sequence ID" value="PKR54494.1"/>
    <property type="molecule type" value="Genomic_DNA"/>
</dbReference>
<dbReference type="Gene3D" id="3.40.50.300">
    <property type="entry name" value="P-loop containing nucleotide triphosphate hydrolases"/>
    <property type="match status" value="1"/>
</dbReference>
<comment type="caution">
    <text evidence="1">The sequence shown here is derived from an EMBL/GenBank/DDBJ whole genome shotgun (WGS) entry which is preliminary data.</text>
</comment>
<reference evidence="1 2" key="1">
    <citation type="submission" date="2017-09" db="EMBL/GenBank/DDBJ databases">
        <title>Biodiversity and function of Thalassospira species in the particle-attached aromatic-hydrocarbon-degrading consortia from the surface seawater of the South China Sea.</title>
        <authorList>
            <person name="Dong C."/>
            <person name="Liu R."/>
            <person name="Shao Z."/>
        </authorList>
    </citation>
    <scope>NUCLEOTIDE SEQUENCE [LARGE SCALE GENOMIC DNA]</scope>
    <source>
        <strain evidence="1 2">CSC1P2</strain>
    </source>
</reference>
<dbReference type="OrthoDB" id="7366995at2"/>
<accession>A0A2N3KVB9</accession>
<organism evidence="1 2">
    <name type="scientific">Thalassospira marina</name>
    <dbReference type="NCBI Taxonomy" id="2048283"/>
    <lineage>
        <taxon>Bacteria</taxon>
        <taxon>Pseudomonadati</taxon>
        <taxon>Pseudomonadota</taxon>
        <taxon>Alphaproteobacteria</taxon>
        <taxon>Rhodospirillales</taxon>
        <taxon>Thalassospiraceae</taxon>
        <taxon>Thalassospira</taxon>
    </lineage>
</organism>
<dbReference type="InterPro" id="IPR027417">
    <property type="entry name" value="P-loop_NTPase"/>
</dbReference>
<evidence type="ECO:0008006" key="3">
    <source>
        <dbReference type="Google" id="ProtNLM"/>
    </source>
</evidence>